<dbReference type="InterPro" id="IPR025680">
    <property type="entry name" value="DddI"/>
</dbReference>
<sequence>MYLDDFLAEFVVRDEECLRKLLKTRHKYSANHFILSHAENGFPQLNIFVKSNQCVLYYMADGESHISAGNHPHRGGICVFYENNNGTTIELPCSSVVEEREMETAALAFFKQQARPENIHWQEL</sequence>
<keyword evidence="2" id="KW-1185">Reference proteome</keyword>
<dbReference type="RefSeq" id="WP_197903733.1">
    <property type="nucleotide sequence ID" value="NZ_JACSGR010000007.1"/>
</dbReference>
<organism evidence="1 2">
    <name type="scientific">Eikenella glucosivorans</name>
    <dbReference type="NCBI Taxonomy" id="2766967"/>
    <lineage>
        <taxon>Bacteria</taxon>
        <taxon>Pseudomonadati</taxon>
        <taxon>Pseudomonadota</taxon>
        <taxon>Betaproteobacteria</taxon>
        <taxon>Neisseriales</taxon>
        <taxon>Neisseriaceae</taxon>
        <taxon>Eikenella</taxon>
    </lineage>
</organism>
<protein>
    <submittedName>
        <fullName evidence="1">Immunity protein</fullName>
    </submittedName>
</protein>
<reference evidence="1 2" key="1">
    <citation type="submission" date="2020-09" db="EMBL/GenBank/DDBJ databases">
        <title>Eikenella S3660 sp. nov., isolated from a throat swab.</title>
        <authorList>
            <person name="Buhl M."/>
        </authorList>
    </citation>
    <scope>NUCLEOTIDE SEQUENCE [LARGE SCALE GENOMIC DNA]</scope>
    <source>
        <strain evidence="1 2">S3360</strain>
    </source>
</reference>
<accession>A0ABS0NCD2</accession>
<gene>
    <name evidence="1" type="ORF">H9Q10_09525</name>
</gene>
<dbReference type="Pfam" id="PF14430">
    <property type="entry name" value="Imm1"/>
    <property type="match status" value="1"/>
</dbReference>
<dbReference type="EMBL" id="JACSGR010000007">
    <property type="protein sequence ID" value="MBH5329904.1"/>
    <property type="molecule type" value="Genomic_DNA"/>
</dbReference>
<dbReference type="Proteomes" id="UP000768471">
    <property type="component" value="Unassembled WGS sequence"/>
</dbReference>
<comment type="caution">
    <text evidence="1">The sequence shown here is derived from an EMBL/GenBank/DDBJ whole genome shotgun (WGS) entry which is preliminary data.</text>
</comment>
<evidence type="ECO:0000313" key="1">
    <source>
        <dbReference type="EMBL" id="MBH5329904.1"/>
    </source>
</evidence>
<proteinExistence type="predicted"/>
<name>A0ABS0NCD2_9NEIS</name>
<evidence type="ECO:0000313" key="2">
    <source>
        <dbReference type="Proteomes" id="UP000768471"/>
    </source>
</evidence>